<proteinExistence type="predicted"/>
<gene>
    <name evidence="2" type="ORF">GIL414_LOCUS41849</name>
</gene>
<feature type="region of interest" description="Disordered" evidence="1">
    <location>
        <begin position="38"/>
        <end position="62"/>
    </location>
</feature>
<dbReference type="AlphaFoldDB" id="A0A8S2ZXU9"/>
<dbReference type="Proteomes" id="UP000681720">
    <property type="component" value="Unassembled WGS sequence"/>
</dbReference>
<sequence>TVLSFRVKLERAGSITITYNLATSLVFGTIASRCDFAMKQNDDNNNNDDDLDESDSKGRIMF</sequence>
<evidence type="ECO:0000256" key="1">
    <source>
        <dbReference type="SAM" id="MobiDB-lite"/>
    </source>
</evidence>
<dbReference type="EMBL" id="CAJOBJ010119651">
    <property type="protein sequence ID" value="CAF4670012.1"/>
    <property type="molecule type" value="Genomic_DNA"/>
</dbReference>
<comment type="caution">
    <text evidence="2">The sequence shown here is derived from an EMBL/GenBank/DDBJ whole genome shotgun (WGS) entry which is preliminary data.</text>
</comment>
<protein>
    <submittedName>
        <fullName evidence="2">Uncharacterized protein</fullName>
    </submittedName>
</protein>
<evidence type="ECO:0000313" key="3">
    <source>
        <dbReference type="Proteomes" id="UP000681720"/>
    </source>
</evidence>
<evidence type="ECO:0000313" key="2">
    <source>
        <dbReference type="EMBL" id="CAF4670012.1"/>
    </source>
</evidence>
<accession>A0A8S2ZXU9</accession>
<name>A0A8S2ZXU9_9BILA</name>
<reference evidence="2" key="1">
    <citation type="submission" date="2021-02" db="EMBL/GenBank/DDBJ databases">
        <authorList>
            <person name="Nowell W R."/>
        </authorList>
    </citation>
    <scope>NUCLEOTIDE SEQUENCE</scope>
</reference>
<feature type="non-terminal residue" evidence="2">
    <location>
        <position position="62"/>
    </location>
</feature>
<organism evidence="2 3">
    <name type="scientific">Rotaria magnacalcarata</name>
    <dbReference type="NCBI Taxonomy" id="392030"/>
    <lineage>
        <taxon>Eukaryota</taxon>
        <taxon>Metazoa</taxon>
        <taxon>Spiralia</taxon>
        <taxon>Gnathifera</taxon>
        <taxon>Rotifera</taxon>
        <taxon>Eurotatoria</taxon>
        <taxon>Bdelloidea</taxon>
        <taxon>Philodinida</taxon>
        <taxon>Philodinidae</taxon>
        <taxon>Rotaria</taxon>
    </lineage>
</organism>
<feature type="non-terminal residue" evidence="2">
    <location>
        <position position="1"/>
    </location>
</feature>